<sequence>MGEHDHRMRKRGKIVLIGFLLVAMDCLRRLVRLHS</sequence>
<gene>
    <name evidence="1" type="ORF">GGR89_003156</name>
</gene>
<keyword evidence="2" id="KW-1185">Reference proteome</keyword>
<evidence type="ECO:0000313" key="2">
    <source>
        <dbReference type="Proteomes" id="UP000531251"/>
    </source>
</evidence>
<dbReference type="Proteomes" id="UP000531251">
    <property type="component" value="Unassembled WGS sequence"/>
</dbReference>
<comment type="caution">
    <text evidence="1">The sequence shown here is derived from an EMBL/GenBank/DDBJ whole genome shotgun (WGS) entry which is preliminary data.</text>
</comment>
<protein>
    <submittedName>
        <fullName evidence="1">NADPH-dependent glutamate synthase beta subunit-like oxidoreductase</fullName>
    </submittedName>
</protein>
<evidence type="ECO:0000313" key="1">
    <source>
        <dbReference type="EMBL" id="NJB98817.1"/>
    </source>
</evidence>
<proteinExistence type="predicted"/>
<organism evidence="1 2">
    <name type="scientific">Sphingomonas trueperi</name>
    <dbReference type="NCBI Taxonomy" id="53317"/>
    <lineage>
        <taxon>Bacteria</taxon>
        <taxon>Pseudomonadati</taxon>
        <taxon>Pseudomonadota</taxon>
        <taxon>Alphaproteobacteria</taxon>
        <taxon>Sphingomonadales</taxon>
        <taxon>Sphingomonadaceae</taxon>
        <taxon>Sphingomonas</taxon>
    </lineage>
</organism>
<dbReference type="EMBL" id="JAATJB010000011">
    <property type="protein sequence ID" value="NJB98817.1"/>
    <property type="molecule type" value="Genomic_DNA"/>
</dbReference>
<reference evidence="1 2" key="1">
    <citation type="submission" date="2020-03" db="EMBL/GenBank/DDBJ databases">
        <title>Genomic Encyclopedia of Type Strains, Phase IV (KMG-IV): sequencing the most valuable type-strain genomes for metagenomic binning, comparative biology and taxonomic classification.</title>
        <authorList>
            <person name="Goeker M."/>
        </authorList>
    </citation>
    <scope>NUCLEOTIDE SEQUENCE [LARGE SCALE GENOMIC DNA]</scope>
    <source>
        <strain evidence="1 2">DSM 7225</strain>
    </source>
</reference>
<dbReference type="AlphaFoldDB" id="A0A7X5Y1J9"/>
<accession>A0A7X5Y1J9</accession>
<name>A0A7X5Y1J9_9SPHN</name>